<dbReference type="STRING" id="411471.SUBVAR_06140"/>
<dbReference type="Proteomes" id="UP000003438">
    <property type="component" value="Unassembled WGS sequence"/>
</dbReference>
<keyword evidence="2" id="KW-1185">Reference proteome</keyword>
<organism evidence="1 2">
    <name type="scientific">Subdoligranulum variabile DSM 15176</name>
    <dbReference type="NCBI Taxonomy" id="411471"/>
    <lineage>
        <taxon>Bacteria</taxon>
        <taxon>Bacillati</taxon>
        <taxon>Bacillota</taxon>
        <taxon>Clostridia</taxon>
        <taxon>Eubacteriales</taxon>
        <taxon>Oscillospiraceae</taxon>
        <taxon>Subdoligranulum</taxon>
    </lineage>
</organism>
<comment type="caution">
    <text evidence="1">The sequence shown here is derived from an EMBL/GenBank/DDBJ whole genome shotgun (WGS) entry which is preliminary data.</text>
</comment>
<sequence>MRTCTGCTKSMNKLCNFAHGQMHLADVKKLQQDCYSCEALLVRIHP</sequence>
<protein>
    <submittedName>
        <fullName evidence="1">Uncharacterized protein</fullName>
    </submittedName>
</protein>
<dbReference type="AlphaFoldDB" id="D1PP26"/>
<accession>D1PP26</accession>
<proteinExistence type="predicted"/>
<name>D1PP26_9FIRM</name>
<evidence type="ECO:0000313" key="1">
    <source>
        <dbReference type="EMBL" id="EFB75522.1"/>
    </source>
</evidence>
<dbReference type="HOGENOM" id="CLU_3189831_0_0_9"/>
<evidence type="ECO:0000313" key="2">
    <source>
        <dbReference type="Proteomes" id="UP000003438"/>
    </source>
</evidence>
<dbReference type="EMBL" id="ACBY02000025">
    <property type="protein sequence ID" value="EFB75522.1"/>
    <property type="molecule type" value="Genomic_DNA"/>
</dbReference>
<reference evidence="1" key="1">
    <citation type="submission" date="2009-12" db="EMBL/GenBank/DDBJ databases">
        <authorList>
            <person name="Weinstock G."/>
            <person name="Sodergren E."/>
            <person name="Clifton S."/>
            <person name="Fulton L."/>
            <person name="Fulton B."/>
            <person name="Courtney L."/>
            <person name="Fronick C."/>
            <person name="Harrison M."/>
            <person name="Strong C."/>
            <person name="Farmer C."/>
            <person name="Delahaunty K."/>
            <person name="Markovic C."/>
            <person name="Hall O."/>
            <person name="Minx P."/>
            <person name="Tomlinson C."/>
            <person name="Mitreva M."/>
            <person name="Nelson J."/>
            <person name="Hou S."/>
            <person name="Wollam A."/>
            <person name="Pepin K.H."/>
            <person name="Johnson M."/>
            <person name="Bhonagiri V."/>
            <person name="Nash W.E."/>
            <person name="Warren W."/>
            <person name="Chinwalla A."/>
            <person name="Mardis E.R."/>
            <person name="Wilson R.K."/>
        </authorList>
    </citation>
    <scope>NUCLEOTIDE SEQUENCE [LARGE SCALE GENOMIC DNA]</scope>
    <source>
        <strain evidence="1">DSM 15176</strain>
    </source>
</reference>
<gene>
    <name evidence="1" type="ORF">SUBVAR_06140</name>
</gene>